<protein>
    <submittedName>
        <fullName evidence="1">DUF1803 domain-containing protein</fullName>
    </submittedName>
</protein>
<dbReference type="InterPro" id="IPR014924">
    <property type="entry name" value="DUF1803"/>
</dbReference>
<comment type="caution">
    <text evidence="1">The sequence shown here is derived from an EMBL/GenBank/DDBJ whole genome shotgun (WGS) entry which is preliminary data.</text>
</comment>
<evidence type="ECO:0000313" key="2">
    <source>
        <dbReference type="Proteomes" id="UP000439965"/>
    </source>
</evidence>
<evidence type="ECO:0000313" key="1">
    <source>
        <dbReference type="EMBL" id="MXS24717.1"/>
    </source>
</evidence>
<dbReference type="Proteomes" id="UP000439965">
    <property type="component" value="Unassembled WGS sequence"/>
</dbReference>
<gene>
    <name evidence="1" type="ORF">GTI89_01255</name>
</gene>
<sequence length="283" mass="33104">MRDGPPSGNGKRAKDMEFFYSSHYQGIQKIIDSELFSKLILFLKKQQKPPILRELKQNFPEKNFEKILDQLIDAGIITRKDRRYQVAFPIYSTKDQQKSRERWQQPNTIILEELAFILQADIMSDQRFFYACEEGVVQAFIYRLIHESFQLISFSKEKWPATIPAFFAANRQQLSLPIYQELLHLLGDVDEAYYLDQISVIFERVAKQRKIRPSIFLTSLIEGNILQSEQRFDLPIVEAAFLTEQNGSLMKGLSEFDRRTLLADYLGKTSNPQTILITEMIKF</sequence>
<organism evidence="1 2">
    <name type="scientific">Enterococcus gallinarum</name>
    <dbReference type="NCBI Taxonomy" id="1353"/>
    <lineage>
        <taxon>Bacteria</taxon>
        <taxon>Bacillati</taxon>
        <taxon>Bacillota</taxon>
        <taxon>Bacilli</taxon>
        <taxon>Lactobacillales</taxon>
        <taxon>Enterococcaceae</taxon>
        <taxon>Enterococcus</taxon>
    </lineage>
</organism>
<dbReference type="AlphaFoldDB" id="A0A6I4XB75"/>
<name>A0A6I4XB75_ENTGA</name>
<accession>A0A6I4XB75</accession>
<dbReference type="EMBL" id="WVTI01000001">
    <property type="protein sequence ID" value="MXS24717.1"/>
    <property type="molecule type" value="Genomic_DNA"/>
</dbReference>
<dbReference type="Pfam" id="PF08820">
    <property type="entry name" value="DUF1803"/>
    <property type="match status" value="1"/>
</dbReference>
<reference evidence="1 2" key="1">
    <citation type="submission" date="2019-04" db="EMBL/GenBank/DDBJ databases">
        <title>Step-wise assembly of the neonatal virome modulated by breast feeding.</title>
        <authorList>
            <person name="Liang G."/>
            <person name="Bushman F."/>
        </authorList>
    </citation>
    <scope>NUCLEOTIDE SEQUENCE [LARGE SCALE GENOMIC DNA]</scope>
    <source>
        <strain evidence="1 2">E3404</strain>
    </source>
</reference>
<proteinExistence type="predicted"/>